<sequence length="822" mass="94439">MIEESLQDSNMCLNEESFRKMIYGLRNQVLFLWDDYGITGSPPGSVNELVLKNHMSQTAVVIGVQMNRTAQDPSANMDERKIFEAYLHYTLQKPRQESVKVAAVISSCGDLALEGLFTKQFEFTEESLWDAGIDSGDVLALGLMSKFTTQMLFPVYKFFHVSFQEYLAAKRLSDHFESDTEEQLKRGWCYLAQINTYFKVMFDYQSFLSYACSFSATTTEKIVRHLFSASESQDFFESRTENMKLLEKHPQHLHNAQMVRKFLHTSASREIWREHFFTIKISLHSSCLPSCAPHILQYLSGKSQFAEMGGGNAIEMFFNLYPQSLSLLSDVVILITGFEKTDANHFLKIENALKSPCQPSVEEDYAPAFHLLRDVAEMNIANERKIDHIQSMRLCHLSETTVSTLVRVGQGHTLPLLKIKVSYLHRLADGDRVKLQCLFTVFHSVELILESAEGFLESIQDVIEQNWANFRRLAFSGSHLTRQEEDLVLSMSSLEHLDLFSKKTPEFLISNLDKLSRLKELKVTSESKVLDSISDGFKHLQNLDAFTLKLFDSEDDTSKLAFLLRHFPNLKHISLRLPRCPNFNEVTAVLSTCRKLEHIHFEHFLHFDRGVSELASALPKFENVKVLNLETQDIQDKESARIFAQALGSLVNLQELHLPLGNRMKAALPTVLEQLQHIRQLQVLTIGVILEDHSLYQLAKLSKESFLQSVQKLDLEINHGVTDAGWRDFFQTLDNLPHLKDLLVSRHYSQTLKPHASTVRAFVQCVSRLPSLMLIVMYGWLLDSEDLNMFNQMKRQHPQSQCLKLIWQWVLPFSPQILRETF</sequence>
<evidence type="ECO:0000259" key="3">
    <source>
        <dbReference type="Pfam" id="PF22524"/>
    </source>
</evidence>
<dbReference type="GO" id="GO:0043027">
    <property type="term" value="F:cysteine-type endopeptidase inhibitor activity involved in apoptotic process"/>
    <property type="evidence" value="ECO:0007669"/>
    <property type="project" value="InterPro"/>
</dbReference>
<dbReference type="InterPro" id="IPR053882">
    <property type="entry name" value="Nlrc4-like_WHD"/>
</dbReference>
<dbReference type="GO" id="GO:0043066">
    <property type="term" value="P:negative regulation of apoptotic process"/>
    <property type="evidence" value="ECO:0007669"/>
    <property type="project" value="InterPro"/>
</dbReference>
<dbReference type="GO" id="GO:0005524">
    <property type="term" value="F:ATP binding"/>
    <property type="evidence" value="ECO:0007669"/>
    <property type="project" value="TreeGrafter"/>
</dbReference>
<dbReference type="InterPro" id="IPR040535">
    <property type="entry name" value="NLRC4_HD"/>
</dbReference>
<organism evidence="4 5">
    <name type="scientific">Atractosteus spatula</name>
    <name type="common">Alligator gar</name>
    <name type="synonym">Lepisosteus spatula</name>
    <dbReference type="NCBI Taxonomy" id="7917"/>
    <lineage>
        <taxon>Eukaryota</taxon>
        <taxon>Metazoa</taxon>
        <taxon>Chordata</taxon>
        <taxon>Craniata</taxon>
        <taxon>Vertebrata</taxon>
        <taxon>Euteleostomi</taxon>
        <taxon>Actinopterygii</taxon>
        <taxon>Neopterygii</taxon>
        <taxon>Holostei</taxon>
        <taxon>Semionotiformes</taxon>
        <taxon>Lepisosteidae</taxon>
        <taxon>Atractosteus</taxon>
    </lineage>
</organism>
<comment type="caution">
    <text evidence="4">The sequence shown here is derived from an EMBL/GenBank/DDBJ whole genome shotgun (WGS) entry which is preliminary data.</text>
</comment>
<dbReference type="InterPro" id="IPR028789">
    <property type="entry name" value="Naip"/>
</dbReference>
<dbReference type="Pfam" id="PF22524">
    <property type="entry name" value="WHD_Nlrc4"/>
    <property type="match status" value="1"/>
</dbReference>
<dbReference type="Pfam" id="PF17889">
    <property type="entry name" value="NLRC4_HD"/>
    <property type="match status" value="1"/>
</dbReference>
<dbReference type="PANTHER" id="PTHR46914">
    <property type="entry name" value="BACULOVIRAL IAP REPEAT-CONTAINING PROTEIN 1"/>
    <property type="match status" value="1"/>
</dbReference>
<feature type="non-terminal residue" evidence="4">
    <location>
        <position position="822"/>
    </location>
</feature>
<dbReference type="AlphaFoldDB" id="A0A8J7TJ95"/>
<proteinExistence type="predicted"/>
<keyword evidence="1" id="KW-0677">Repeat</keyword>
<evidence type="ECO:0000256" key="1">
    <source>
        <dbReference type="ARBA" id="ARBA00022737"/>
    </source>
</evidence>
<feature type="domain" description="NLRC4 helical" evidence="2">
    <location>
        <begin position="182"/>
        <end position="266"/>
    </location>
</feature>
<dbReference type="GO" id="GO:0016045">
    <property type="term" value="P:detection of bacterium"/>
    <property type="evidence" value="ECO:0007669"/>
    <property type="project" value="TreeGrafter"/>
</dbReference>
<dbReference type="GO" id="GO:0072557">
    <property type="term" value="C:IPAF inflammasome complex"/>
    <property type="evidence" value="ECO:0007669"/>
    <property type="project" value="TreeGrafter"/>
</dbReference>
<feature type="non-terminal residue" evidence="4">
    <location>
        <position position="1"/>
    </location>
</feature>
<feature type="domain" description="Nlrc4-like winged helix" evidence="3">
    <location>
        <begin position="104"/>
        <end position="157"/>
    </location>
</feature>
<gene>
    <name evidence="4" type="primary">Naip2_1</name>
    <name evidence="4" type="ORF">GTO95_0010369</name>
</gene>
<accession>A0A8J7TJ95</accession>
<dbReference type="SUPFAM" id="SSF52047">
    <property type="entry name" value="RNI-like"/>
    <property type="match status" value="1"/>
</dbReference>
<keyword evidence="5" id="KW-1185">Reference proteome</keyword>
<evidence type="ECO:0000259" key="2">
    <source>
        <dbReference type="Pfam" id="PF17889"/>
    </source>
</evidence>
<reference evidence="4" key="1">
    <citation type="journal article" date="2021" name="Cell">
        <title>Tracing the genetic footprints of vertebrate landing in non-teleost ray-finned fishes.</title>
        <authorList>
            <person name="Bi X."/>
            <person name="Wang K."/>
            <person name="Yang L."/>
            <person name="Pan H."/>
            <person name="Jiang H."/>
            <person name="Wei Q."/>
            <person name="Fang M."/>
            <person name="Yu H."/>
            <person name="Zhu C."/>
            <person name="Cai Y."/>
            <person name="He Y."/>
            <person name="Gan X."/>
            <person name="Zeng H."/>
            <person name="Yu D."/>
            <person name="Zhu Y."/>
            <person name="Jiang H."/>
            <person name="Qiu Q."/>
            <person name="Yang H."/>
            <person name="Zhang Y.E."/>
            <person name="Wang W."/>
            <person name="Zhu M."/>
            <person name="He S."/>
            <person name="Zhang G."/>
        </authorList>
    </citation>
    <scope>NUCLEOTIDE SEQUENCE</scope>
    <source>
        <strain evidence="4">Allg_001</strain>
    </source>
</reference>
<evidence type="ECO:0000313" key="5">
    <source>
        <dbReference type="Proteomes" id="UP000736164"/>
    </source>
</evidence>
<dbReference type="Proteomes" id="UP000736164">
    <property type="component" value="Unassembled WGS sequence"/>
</dbReference>
<dbReference type="EMBL" id="JAAWVO010073918">
    <property type="protein sequence ID" value="MBN3325076.1"/>
    <property type="molecule type" value="Genomic_DNA"/>
</dbReference>
<evidence type="ECO:0000313" key="4">
    <source>
        <dbReference type="EMBL" id="MBN3325076.1"/>
    </source>
</evidence>
<dbReference type="InterPro" id="IPR032675">
    <property type="entry name" value="LRR_dom_sf"/>
</dbReference>
<dbReference type="Gene3D" id="3.80.10.10">
    <property type="entry name" value="Ribonuclease Inhibitor"/>
    <property type="match status" value="1"/>
</dbReference>
<dbReference type="GO" id="GO:0070269">
    <property type="term" value="P:pyroptotic inflammatory response"/>
    <property type="evidence" value="ECO:0007669"/>
    <property type="project" value="TreeGrafter"/>
</dbReference>
<dbReference type="PANTHER" id="PTHR46914:SF1">
    <property type="entry name" value="BACULOVIRAL IAP REPEAT-CONTAINING PROTEIN 1"/>
    <property type="match status" value="1"/>
</dbReference>
<name>A0A8J7TJ95_ATRSP</name>
<protein>
    <submittedName>
        <fullName evidence="4">BIR1B protein</fullName>
    </submittedName>
</protein>
<dbReference type="GO" id="GO:0042742">
    <property type="term" value="P:defense response to bacterium"/>
    <property type="evidence" value="ECO:0007669"/>
    <property type="project" value="TreeGrafter"/>
</dbReference>